<dbReference type="EMBL" id="CAJPIZ010002147">
    <property type="protein sequence ID" value="CAG2104610.1"/>
    <property type="molecule type" value="Genomic_DNA"/>
</dbReference>
<proteinExistence type="inferred from homology"/>
<evidence type="ECO:0000256" key="3">
    <source>
        <dbReference type="ARBA" id="ARBA00012007"/>
    </source>
</evidence>
<dbReference type="Gene3D" id="1.10.10.970">
    <property type="entry name" value="RNA 2'-phosphotransferase, Tpt1/KptA family, N-terminal domain"/>
    <property type="match status" value="1"/>
</dbReference>
<keyword evidence="8" id="KW-1185">Reference proteome</keyword>
<evidence type="ECO:0000256" key="2">
    <source>
        <dbReference type="ARBA" id="ARBA00009836"/>
    </source>
</evidence>
<evidence type="ECO:0000256" key="4">
    <source>
        <dbReference type="ARBA" id="ARBA00022679"/>
    </source>
</evidence>
<organism evidence="7">
    <name type="scientific">Medioppia subpectinata</name>
    <dbReference type="NCBI Taxonomy" id="1979941"/>
    <lineage>
        <taxon>Eukaryota</taxon>
        <taxon>Metazoa</taxon>
        <taxon>Ecdysozoa</taxon>
        <taxon>Arthropoda</taxon>
        <taxon>Chelicerata</taxon>
        <taxon>Arachnida</taxon>
        <taxon>Acari</taxon>
        <taxon>Acariformes</taxon>
        <taxon>Sarcoptiformes</taxon>
        <taxon>Oribatida</taxon>
        <taxon>Brachypylina</taxon>
        <taxon>Oppioidea</taxon>
        <taxon>Oppiidae</taxon>
        <taxon>Medioppia</taxon>
    </lineage>
</organism>
<evidence type="ECO:0000256" key="1">
    <source>
        <dbReference type="ARBA" id="ARBA00003343"/>
    </source>
</evidence>
<evidence type="ECO:0000313" key="7">
    <source>
        <dbReference type="EMBL" id="CAD7624180.1"/>
    </source>
</evidence>
<dbReference type="InterPro" id="IPR042081">
    <property type="entry name" value="RNA_2'-PTrans_C"/>
</dbReference>
<gene>
    <name evidence="7" type="ORF">OSB1V03_LOCUS4626</name>
</gene>
<sequence length="217" mass="24245">MANTSRSQDTRLSKTLSWLCRHGAIDRGLPMDPNGYVPVQLMLGLPEFKGVTVGDIRRVVDNCAKQRFTMDTQDGELKVKANQGHNRRLGALLADNPAEMTMVTDDVLVAVHGTYYKAWPAISKQGLKCMSRVHIHLTPHLDRCMPVGTRDRPVSGFRANCELLVYVDVRAAQSDGYLFYRSENNVILTPGVDNTLPAKYFIKVIDRQTGNDILNKS</sequence>
<keyword evidence="5" id="KW-0520">NAD</keyword>
<comment type="similarity">
    <text evidence="2">Belongs to the KptA/TPT1 family.</text>
</comment>
<dbReference type="AlphaFoldDB" id="A0A7R9PXA3"/>
<dbReference type="GO" id="GO:0006388">
    <property type="term" value="P:tRNA splicing, via endonucleolytic cleavage and ligation"/>
    <property type="evidence" value="ECO:0007669"/>
    <property type="project" value="TreeGrafter"/>
</dbReference>
<keyword evidence="4" id="KW-0808">Transferase</keyword>
<accession>A0A7R9PXA3</accession>
<comment type="function">
    <text evidence="1">Catalyzes the last step of tRNA splicing, the transfer of the splice junction 2'-phosphate from ligated tRNA to NAD to produce ADP-ribose 1''-2'' cyclic phosphate.</text>
</comment>
<dbReference type="EMBL" id="OC856722">
    <property type="protein sequence ID" value="CAD7624180.1"/>
    <property type="molecule type" value="Genomic_DNA"/>
</dbReference>
<evidence type="ECO:0000256" key="6">
    <source>
        <dbReference type="ARBA" id="ARBA00047949"/>
    </source>
</evidence>
<dbReference type="InterPro" id="IPR002745">
    <property type="entry name" value="Ptrans_KptA/Tpt1"/>
</dbReference>
<dbReference type="EC" id="2.7.1.160" evidence="3"/>
<comment type="catalytic activity">
    <reaction evidence="6">
        <text>2'-phospho-[ligated tRNA] + NAD(+) = mature tRNA + ADP-alpha-D-ribose 1'',2''-cyclic phosphate + nicotinamide</text>
        <dbReference type="Rhea" id="RHEA:23324"/>
        <dbReference type="Rhea" id="RHEA-COMP:11106"/>
        <dbReference type="Rhea" id="RHEA-COMP:11107"/>
        <dbReference type="ChEBI" id="CHEBI:17154"/>
        <dbReference type="ChEBI" id="CHEBI:57540"/>
        <dbReference type="ChEBI" id="CHEBI:76596"/>
        <dbReference type="ChEBI" id="CHEBI:82883"/>
        <dbReference type="ChEBI" id="CHEBI:85027"/>
        <dbReference type="EC" id="2.7.1.160"/>
    </reaction>
</comment>
<protein>
    <recommendedName>
        <fullName evidence="3">2'-phosphotransferase</fullName>
        <ecNumber evidence="3">2.7.1.160</ecNumber>
    </recommendedName>
</protein>
<reference evidence="7" key="1">
    <citation type="submission" date="2020-11" db="EMBL/GenBank/DDBJ databases">
        <authorList>
            <person name="Tran Van P."/>
        </authorList>
    </citation>
    <scope>NUCLEOTIDE SEQUENCE</scope>
</reference>
<dbReference type="Pfam" id="PF01885">
    <property type="entry name" value="PTS_2-RNA"/>
    <property type="match status" value="1"/>
</dbReference>
<evidence type="ECO:0000313" key="8">
    <source>
        <dbReference type="Proteomes" id="UP000759131"/>
    </source>
</evidence>
<dbReference type="Proteomes" id="UP000759131">
    <property type="component" value="Unassembled WGS sequence"/>
</dbReference>
<dbReference type="InterPro" id="IPR042080">
    <property type="entry name" value="RNA_2'-PTrans_N"/>
</dbReference>
<dbReference type="SUPFAM" id="SSF56399">
    <property type="entry name" value="ADP-ribosylation"/>
    <property type="match status" value="1"/>
</dbReference>
<dbReference type="GO" id="GO:0000215">
    <property type="term" value="F:tRNA 2'-phosphotransferase activity"/>
    <property type="evidence" value="ECO:0007669"/>
    <property type="project" value="UniProtKB-EC"/>
</dbReference>
<dbReference type="PANTHER" id="PTHR12684">
    <property type="entry name" value="PUTATIVE PHOSPHOTRANSFERASE"/>
    <property type="match status" value="1"/>
</dbReference>
<dbReference type="PANTHER" id="PTHR12684:SF2">
    <property type="entry name" value="TRNA 2'-PHOSPHOTRANSFERASE 1"/>
    <property type="match status" value="1"/>
</dbReference>
<evidence type="ECO:0000256" key="5">
    <source>
        <dbReference type="ARBA" id="ARBA00023027"/>
    </source>
</evidence>
<name>A0A7R9PXA3_9ACAR</name>
<dbReference type="Gene3D" id="3.20.170.30">
    <property type="match status" value="1"/>
</dbReference>
<dbReference type="OrthoDB" id="6507169at2759"/>